<organism evidence="3">
    <name type="scientific">candidate division WOR-3 bacterium</name>
    <dbReference type="NCBI Taxonomy" id="2052148"/>
    <lineage>
        <taxon>Bacteria</taxon>
        <taxon>Bacteria division WOR-3</taxon>
    </lineage>
</organism>
<comment type="similarity">
    <text evidence="1">Belongs to the NAD(P)-dependent epimerase/dehydratase family.</text>
</comment>
<dbReference type="AlphaFoldDB" id="A0A7V3RI84"/>
<dbReference type="EMBL" id="DTOZ01000153">
    <property type="protein sequence ID" value="HGE78559.1"/>
    <property type="molecule type" value="Genomic_DNA"/>
</dbReference>
<feature type="domain" description="NAD-dependent epimerase/dehydratase" evidence="2">
    <location>
        <begin position="2"/>
        <end position="210"/>
    </location>
</feature>
<dbReference type="PANTHER" id="PTHR43000">
    <property type="entry name" value="DTDP-D-GLUCOSE 4,6-DEHYDRATASE-RELATED"/>
    <property type="match status" value="1"/>
</dbReference>
<evidence type="ECO:0000259" key="2">
    <source>
        <dbReference type="Pfam" id="PF01370"/>
    </source>
</evidence>
<evidence type="ECO:0000256" key="1">
    <source>
        <dbReference type="ARBA" id="ARBA00007637"/>
    </source>
</evidence>
<name>A0A7V3RI84_UNCW3</name>
<gene>
    <name evidence="3" type="ORF">ENX68_06145</name>
</gene>
<dbReference type="Pfam" id="PF01370">
    <property type="entry name" value="Epimerase"/>
    <property type="match status" value="1"/>
</dbReference>
<sequence length="321" mass="36731">MILITGATGFIGKNFVLEYTKKYPVKILARKSSNIDLFKDNKRILISYGDLSRNINIDSALDGVDTVIHCAALTMGRNYYEFYRANTLATKNLIEAMKKRGVEKILFLSSQSAGGPATSENGVDETTPVNPISFYGISKKLAEEIVKSSGLNYIILRPCPVYGRYDMEILKIIKLVNRGIFPVVGDTRKCVSLIYIKDLVILMEKILEESHFDNHTYFVSDGVCYFYEDVIKTVCEILEKRYPIEISIPEPLALLFGMLNDLLLPPKRRLAGFDKIKEMCEDFWICSNNKIMVETGWKPIYDLRRGMEETIHWYKINGYLH</sequence>
<dbReference type="Gene3D" id="3.40.50.720">
    <property type="entry name" value="NAD(P)-binding Rossmann-like Domain"/>
    <property type="match status" value="1"/>
</dbReference>
<protein>
    <submittedName>
        <fullName evidence="3">NAD(P)-dependent oxidoreductase</fullName>
    </submittedName>
</protein>
<dbReference type="SUPFAM" id="SSF51735">
    <property type="entry name" value="NAD(P)-binding Rossmann-fold domains"/>
    <property type="match status" value="1"/>
</dbReference>
<dbReference type="InterPro" id="IPR001509">
    <property type="entry name" value="Epimerase_deHydtase"/>
</dbReference>
<proteinExistence type="inferred from homology"/>
<reference evidence="3" key="1">
    <citation type="journal article" date="2020" name="mSystems">
        <title>Genome- and Community-Level Interaction Insights into Carbon Utilization and Element Cycling Functions of Hydrothermarchaeota in Hydrothermal Sediment.</title>
        <authorList>
            <person name="Zhou Z."/>
            <person name="Liu Y."/>
            <person name="Xu W."/>
            <person name="Pan J."/>
            <person name="Luo Z.H."/>
            <person name="Li M."/>
        </authorList>
    </citation>
    <scope>NUCLEOTIDE SEQUENCE [LARGE SCALE GENOMIC DNA]</scope>
    <source>
        <strain evidence="3">SpSt-961</strain>
    </source>
</reference>
<dbReference type="InterPro" id="IPR036291">
    <property type="entry name" value="NAD(P)-bd_dom_sf"/>
</dbReference>
<evidence type="ECO:0000313" key="3">
    <source>
        <dbReference type="EMBL" id="HGE78559.1"/>
    </source>
</evidence>
<comment type="caution">
    <text evidence="3">The sequence shown here is derived from an EMBL/GenBank/DDBJ whole genome shotgun (WGS) entry which is preliminary data.</text>
</comment>
<accession>A0A7V3RI84</accession>